<name>A0A0F9QZ40_9ZZZZ</name>
<reference evidence="1" key="1">
    <citation type="journal article" date="2015" name="Nature">
        <title>Complex archaea that bridge the gap between prokaryotes and eukaryotes.</title>
        <authorList>
            <person name="Spang A."/>
            <person name="Saw J.H."/>
            <person name="Jorgensen S.L."/>
            <person name="Zaremba-Niedzwiedzka K."/>
            <person name="Martijn J."/>
            <person name="Lind A.E."/>
            <person name="van Eijk R."/>
            <person name="Schleper C."/>
            <person name="Guy L."/>
            <person name="Ettema T.J."/>
        </authorList>
    </citation>
    <scope>NUCLEOTIDE SEQUENCE</scope>
</reference>
<organism evidence="1">
    <name type="scientific">marine sediment metagenome</name>
    <dbReference type="NCBI Taxonomy" id="412755"/>
    <lineage>
        <taxon>unclassified sequences</taxon>
        <taxon>metagenomes</taxon>
        <taxon>ecological metagenomes</taxon>
    </lineage>
</organism>
<dbReference type="AlphaFoldDB" id="A0A0F9QZ40"/>
<dbReference type="EMBL" id="LAZR01004245">
    <property type="protein sequence ID" value="KKN10428.1"/>
    <property type="molecule type" value="Genomic_DNA"/>
</dbReference>
<comment type="caution">
    <text evidence="1">The sequence shown here is derived from an EMBL/GenBank/DDBJ whole genome shotgun (WGS) entry which is preliminary data.</text>
</comment>
<proteinExistence type="predicted"/>
<sequence>MGLTKSGLGEMANLGTDDSSPEYWAYLAIGTGTTAFANTQTALVSQSGSRVAATVTRITTTHSNDTMRFTATFDISSSITITEVAIFNASTGGEMLARTVLGTSHAVTSGQVYALIYDIPIAAA</sequence>
<gene>
    <name evidence="1" type="ORF">LCGC14_1036720</name>
</gene>
<accession>A0A0F9QZ40</accession>
<protein>
    <submittedName>
        <fullName evidence="1">Uncharacterized protein</fullName>
    </submittedName>
</protein>
<evidence type="ECO:0000313" key="1">
    <source>
        <dbReference type="EMBL" id="KKN10428.1"/>
    </source>
</evidence>
<dbReference type="Pfam" id="PF23140">
    <property type="entry name" value="Gp80"/>
    <property type="match status" value="1"/>
</dbReference>
<dbReference type="InterPro" id="IPR056908">
    <property type="entry name" value="Gp80-like"/>
</dbReference>